<dbReference type="PANTHER" id="PTHR36179:SF2">
    <property type="entry name" value="LUD DOMAIN-CONTAINING PROTEIN"/>
    <property type="match status" value="1"/>
</dbReference>
<dbReference type="PANTHER" id="PTHR36179">
    <property type="entry name" value="LUD_DOM DOMAIN-CONTAINING PROTEIN"/>
    <property type="match status" value="1"/>
</dbReference>
<dbReference type="InterPro" id="IPR024185">
    <property type="entry name" value="FTHF_cligase-like_sf"/>
</dbReference>
<comment type="caution">
    <text evidence="2">The sequence shown here is derived from an EMBL/GenBank/DDBJ whole genome shotgun (WGS) entry which is preliminary data.</text>
</comment>
<dbReference type="InterPro" id="IPR037171">
    <property type="entry name" value="NagB/RpiA_transferase-like"/>
</dbReference>
<dbReference type="PIRSF" id="PIRSF020269">
    <property type="entry name" value="DUF1121"/>
    <property type="match status" value="1"/>
</dbReference>
<dbReference type="SUPFAM" id="SSF100950">
    <property type="entry name" value="NagB/RpiA/CoA transferase-like"/>
    <property type="match status" value="1"/>
</dbReference>
<dbReference type="Pfam" id="PF02589">
    <property type="entry name" value="LUD_dom"/>
    <property type="match status" value="1"/>
</dbReference>
<proteinExistence type="predicted"/>
<organism evidence="2 3">
    <name type="scientific">Anaeromassilibacillus senegalensis</name>
    <dbReference type="NCBI Taxonomy" id="1673717"/>
    <lineage>
        <taxon>Bacteria</taxon>
        <taxon>Bacillati</taxon>
        <taxon>Bacillota</taxon>
        <taxon>Clostridia</taxon>
        <taxon>Eubacteriales</taxon>
        <taxon>Acutalibacteraceae</taxon>
        <taxon>Anaeromassilibacillus</taxon>
    </lineage>
</organism>
<keyword evidence="3" id="KW-1185">Reference proteome</keyword>
<evidence type="ECO:0000313" key="3">
    <source>
        <dbReference type="Proteomes" id="UP001299220"/>
    </source>
</evidence>
<protein>
    <submittedName>
        <fullName evidence="2">Lactate utilization protein</fullName>
    </submittedName>
</protein>
<dbReference type="Proteomes" id="UP001299220">
    <property type="component" value="Unassembled WGS sequence"/>
</dbReference>
<reference evidence="2 3" key="1">
    <citation type="submission" date="2020-12" db="EMBL/GenBank/DDBJ databases">
        <title>Whole genome sequences of gut porcine anaerobes.</title>
        <authorList>
            <person name="Kubasova T."/>
            <person name="Jahodarova E."/>
            <person name="Rychlik I."/>
        </authorList>
    </citation>
    <scope>NUCLEOTIDE SEQUENCE [LARGE SCALE GENOMIC DNA]</scope>
    <source>
        <strain evidence="2 3">An867</strain>
    </source>
</reference>
<dbReference type="RefSeq" id="WP_235324349.1">
    <property type="nucleotide sequence ID" value="NZ_JAFBIT010000004.1"/>
</dbReference>
<sequence length="223" mass="24375">MEQKDMVRRTQAMELRIRRTMEALEKNNMRAYYAETSADAVRVVESLLQEGDTITCGGSVTLDATGVKALMRSGRYNFLDREAVETEEERQKIYRAAFSADAYLTSANAITERGELYNVDGTGNRVAAMLFGPSKVIVVAGYNKIVRDLGAAAAYVKGITAPANALRLHIDTPCTHAACPGTDGGLCDGCRAESRICGQYTVIARQRVQNRIHVVLVGEEVGY</sequence>
<gene>
    <name evidence="2" type="ORF">JQM67_11970</name>
</gene>
<accession>A0ABS9CQ97</accession>
<dbReference type="InterPro" id="IPR009501">
    <property type="entry name" value="UCP020269"/>
</dbReference>
<evidence type="ECO:0000259" key="1">
    <source>
        <dbReference type="Pfam" id="PF02589"/>
    </source>
</evidence>
<dbReference type="Gene3D" id="3.40.50.10420">
    <property type="entry name" value="NagB/RpiA/CoA transferase-like"/>
    <property type="match status" value="1"/>
</dbReference>
<name>A0ABS9CQ97_9FIRM</name>
<evidence type="ECO:0000313" key="2">
    <source>
        <dbReference type="EMBL" id="MCF2653315.1"/>
    </source>
</evidence>
<dbReference type="EMBL" id="JAFBIT010000004">
    <property type="protein sequence ID" value="MCF2653315.1"/>
    <property type="molecule type" value="Genomic_DNA"/>
</dbReference>
<feature type="domain" description="LUD" evidence="1">
    <location>
        <begin position="17"/>
        <end position="217"/>
    </location>
</feature>
<dbReference type="InterPro" id="IPR003741">
    <property type="entry name" value="LUD_dom"/>
</dbReference>